<dbReference type="EMBL" id="AXNV01000004">
    <property type="protein sequence ID" value="ERT48836.1"/>
    <property type="molecule type" value="Genomic_DNA"/>
</dbReference>
<gene>
    <name evidence="2" type="ORF">HMPREF1767_00646</name>
</gene>
<protein>
    <submittedName>
        <fullName evidence="2">Uncharacterized protein</fullName>
    </submittedName>
</protein>
<keyword evidence="1" id="KW-0812">Transmembrane</keyword>
<keyword evidence="1" id="KW-1133">Transmembrane helix</keyword>
<evidence type="ECO:0000313" key="2">
    <source>
        <dbReference type="EMBL" id="ERT48836.1"/>
    </source>
</evidence>
<feature type="transmembrane region" description="Helical" evidence="1">
    <location>
        <begin position="91"/>
        <end position="115"/>
    </location>
</feature>
<comment type="caution">
    <text evidence="2">The sequence shown here is derived from an EMBL/GenBank/DDBJ whole genome shotgun (WGS) entry which is preliminary data.</text>
</comment>
<accession>U7TZF2</accession>
<feature type="transmembrane region" description="Helical" evidence="1">
    <location>
        <begin position="62"/>
        <end position="84"/>
    </location>
</feature>
<proteinExistence type="predicted"/>
<feature type="transmembrane region" description="Helical" evidence="1">
    <location>
        <begin position="38"/>
        <end position="56"/>
    </location>
</feature>
<reference evidence="2" key="1">
    <citation type="submission" date="2013-10" db="EMBL/GenBank/DDBJ databases">
        <title>The Genome Sequence of Fusobacterium nucleatum CTI-6.</title>
        <authorList>
            <consortium name="The Broad Institute Genomics Platform"/>
            <person name="Earl A."/>
            <person name="Ward D."/>
            <person name="Feldgarden M."/>
            <person name="Gevers D."/>
            <person name="Kostic A."/>
            <person name="Garrett W."/>
            <person name="Young S.K."/>
            <person name="Zeng Q."/>
            <person name="Gargeya S."/>
            <person name="Fitzgerald M."/>
            <person name="Abouelleil A."/>
            <person name="Alvarado L."/>
            <person name="Berlin A.M."/>
            <person name="Chapman S.B."/>
            <person name="Gainer-Dewar J."/>
            <person name="Goldberg J."/>
            <person name="Gnerre S."/>
            <person name="Griggs A."/>
            <person name="Gujja S."/>
            <person name="Hansen M."/>
            <person name="Howarth C."/>
            <person name="Imamovic A."/>
            <person name="Ireland A."/>
            <person name="Larimer J."/>
            <person name="McCowan C."/>
            <person name="Murphy C."/>
            <person name="Pearson M."/>
            <person name="Poon T.W."/>
            <person name="Priest M."/>
            <person name="Roberts A."/>
            <person name="Saif S."/>
            <person name="Shea T."/>
            <person name="Sykes S."/>
            <person name="Wortman J."/>
            <person name="Nusbaum C."/>
            <person name="Birren B."/>
        </authorList>
    </citation>
    <scope>NUCLEOTIDE SEQUENCE [LARGE SCALE GENOMIC DNA]</scope>
    <source>
        <strain evidence="2">CTI-6</strain>
    </source>
</reference>
<evidence type="ECO:0000256" key="1">
    <source>
        <dbReference type="SAM" id="Phobius"/>
    </source>
</evidence>
<keyword evidence="1" id="KW-0472">Membrane</keyword>
<dbReference type="PATRIC" id="fig|1316587.3.peg.640"/>
<feature type="transmembrane region" description="Helical" evidence="1">
    <location>
        <begin position="6"/>
        <end position="26"/>
    </location>
</feature>
<name>U7TZF2_FUSNU</name>
<sequence length="121" mass="14006">MELIILTNVSIILILFLLLSSINEHLGFEKFSLKKKKLIISVVLLVVNFIYFFDSYHEKEIIISFNLIILGIDILFILVNFFLLIFKRKGFYFIFILLAFLFLIPSSCAILIFGLRGLPNG</sequence>
<dbReference type="AlphaFoldDB" id="U7TZF2"/>
<organism evidence="2">
    <name type="scientific">Fusobacterium nucleatum CTI-6</name>
    <dbReference type="NCBI Taxonomy" id="1316587"/>
    <lineage>
        <taxon>Bacteria</taxon>
        <taxon>Fusobacteriati</taxon>
        <taxon>Fusobacteriota</taxon>
        <taxon>Fusobacteriia</taxon>
        <taxon>Fusobacteriales</taxon>
        <taxon>Fusobacteriaceae</taxon>
        <taxon>Fusobacterium</taxon>
    </lineage>
</organism>